<keyword evidence="8" id="KW-1185">Reference proteome</keyword>
<comment type="cofactor">
    <cofactor evidence="1">
        <name>Mg(2+)</name>
        <dbReference type="ChEBI" id="CHEBI:18420"/>
    </cofactor>
</comment>
<evidence type="ECO:0000256" key="1">
    <source>
        <dbReference type="ARBA" id="ARBA00001946"/>
    </source>
</evidence>
<dbReference type="InterPro" id="IPR005844">
    <property type="entry name" value="A-D-PHexomutase_a/b/a-I"/>
</dbReference>
<dbReference type="GO" id="GO:0009252">
    <property type="term" value="P:peptidoglycan biosynthetic process"/>
    <property type="evidence" value="ECO:0007669"/>
    <property type="project" value="TreeGrafter"/>
</dbReference>
<evidence type="ECO:0000313" key="7">
    <source>
        <dbReference type="EMBL" id="GFP28671.1"/>
    </source>
</evidence>
<dbReference type="Pfam" id="PF02879">
    <property type="entry name" value="PGM_PMM_II"/>
    <property type="match status" value="1"/>
</dbReference>
<accession>A0A6V8PCR8</accession>
<dbReference type="InterPro" id="IPR005845">
    <property type="entry name" value="A-D-PHexomutase_a/b/a-II"/>
</dbReference>
<evidence type="ECO:0000259" key="6">
    <source>
        <dbReference type="Pfam" id="PF02880"/>
    </source>
</evidence>
<name>A0A6V8PCR8_9ACTN</name>
<dbReference type="Pfam" id="PF02880">
    <property type="entry name" value="PGM_PMM_III"/>
    <property type="match status" value="1"/>
</dbReference>
<evidence type="ECO:0000256" key="3">
    <source>
        <dbReference type="ARBA" id="ARBA00022553"/>
    </source>
</evidence>
<evidence type="ECO:0000259" key="5">
    <source>
        <dbReference type="Pfam" id="PF02879"/>
    </source>
</evidence>
<feature type="domain" description="Alpha-D-phosphohexomutase alpha/beta/alpha" evidence="6">
    <location>
        <begin position="203"/>
        <end position="277"/>
    </location>
</feature>
<dbReference type="PANTHER" id="PTHR42946">
    <property type="entry name" value="PHOSPHOHEXOSE MUTASE"/>
    <property type="match status" value="1"/>
</dbReference>
<dbReference type="PANTHER" id="PTHR42946:SF1">
    <property type="entry name" value="PHOSPHOGLUCOMUTASE (ALPHA-D-GLUCOSE-1,6-BISPHOSPHATE-DEPENDENT)"/>
    <property type="match status" value="1"/>
</dbReference>
<comment type="caution">
    <text evidence="7">The sequence shown here is derived from an EMBL/GenBank/DDBJ whole genome shotgun (WGS) entry which is preliminary data.</text>
</comment>
<protein>
    <submittedName>
        <fullName evidence="7">Phosphoglucosamine mutase</fullName>
    </submittedName>
</protein>
<sequence>MLEGALIAGLTSVGVDVYLAGVTSTPATAWLTRKRDCCGGVMLSASNNAYQDNGIKFFNTDGFKLADQIEEEIEELYCRQLDNLPRPEAGHVGRVFPENEAEGHYLAYLLSTVPNRLTGLRIVLDCANGAAYRLAPQVFNALGADVIVIHNNPDGININKDCGSTYPETVSRAVREKNAHLGFSFDGDADRVLAVDETGSLVDGDAIMTILAMALQEKGLLRKSTIVSTVMSDLGLEKAAGRHGFNILRTKVGDRYVLEEMLVGGYNLGGEQSGHIIL</sequence>
<proteinExistence type="inferred from homology"/>
<dbReference type="GO" id="GO:0005975">
    <property type="term" value="P:carbohydrate metabolic process"/>
    <property type="evidence" value="ECO:0007669"/>
    <property type="project" value="InterPro"/>
</dbReference>
<evidence type="ECO:0000259" key="4">
    <source>
        <dbReference type="Pfam" id="PF02878"/>
    </source>
</evidence>
<feature type="non-terminal residue" evidence="7">
    <location>
        <position position="278"/>
    </location>
</feature>
<feature type="domain" description="Alpha-D-phosphohexomutase alpha/beta/alpha" evidence="5">
    <location>
        <begin position="105"/>
        <end position="199"/>
    </location>
</feature>
<dbReference type="PRINTS" id="PR00509">
    <property type="entry name" value="PGMPMM"/>
</dbReference>
<dbReference type="InterPro" id="IPR016055">
    <property type="entry name" value="A-D-PHexomutase_a/b/a-I/II/III"/>
</dbReference>
<dbReference type="InterPro" id="IPR005841">
    <property type="entry name" value="Alpha-D-phosphohexomutase_SF"/>
</dbReference>
<feature type="domain" description="Alpha-D-phosphohexomutase alpha/beta/alpha" evidence="4">
    <location>
        <begin position="1"/>
        <end position="77"/>
    </location>
</feature>
<organism evidence="7 8">
    <name type="scientific">Candidatus Hakubella thermalkaliphila</name>
    <dbReference type="NCBI Taxonomy" id="2754717"/>
    <lineage>
        <taxon>Bacteria</taxon>
        <taxon>Bacillati</taxon>
        <taxon>Actinomycetota</taxon>
        <taxon>Actinomycetota incertae sedis</taxon>
        <taxon>Candidatus Hakubellales</taxon>
        <taxon>Candidatus Hakubellaceae</taxon>
        <taxon>Candidatus Hakubella</taxon>
    </lineage>
</organism>
<dbReference type="EMBL" id="BLRY01000337">
    <property type="protein sequence ID" value="GFP28671.1"/>
    <property type="molecule type" value="Genomic_DNA"/>
</dbReference>
<gene>
    <name evidence="7" type="ORF">HKBW3S33_02085</name>
</gene>
<dbReference type="Pfam" id="PF02878">
    <property type="entry name" value="PGM_PMM_I"/>
    <property type="match status" value="1"/>
</dbReference>
<dbReference type="Gene3D" id="3.40.120.10">
    <property type="entry name" value="Alpha-D-Glucose-1,6-Bisphosphate, subunit A, domain 3"/>
    <property type="match status" value="3"/>
</dbReference>
<dbReference type="InterPro" id="IPR005846">
    <property type="entry name" value="A-D-PHexomutase_a/b/a-III"/>
</dbReference>
<dbReference type="SUPFAM" id="SSF53738">
    <property type="entry name" value="Phosphoglucomutase, first 3 domains"/>
    <property type="match status" value="3"/>
</dbReference>
<evidence type="ECO:0000313" key="8">
    <source>
        <dbReference type="Proteomes" id="UP000591948"/>
    </source>
</evidence>
<dbReference type="GO" id="GO:0004615">
    <property type="term" value="F:phosphomannomutase activity"/>
    <property type="evidence" value="ECO:0007669"/>
    <property type="project" value="TreeGrafter"/>
</dbReference>
<dbReference type="GO" id="GO:0006048">
    <property type="term" value="P:UDP-N-acetylglucosamine biosynthetic process"/>
    <property type="evidence" value="ECO:0007669"/>
    <property type="project" value="TreeGrafter"/>
</dbReference>
<dbReference type="Proteomes" id="UP000591948">
    <property type="component" value="Unassembled WGS sequence"/>
</dbReference>
<evidence type="ECO:0000256" key="2">
    <source>
        <dbReference type="ARBA" id="ARBA00010231"/>
    </source>
</evidence>
<dbReference type="GO" id="GO:0008966">
    <property type="term" value="F:phosphoglucosamine mutase activity"/>
    <property type="evidence" value="ECO:0007669"/>
    <property type="project" value="TreeGrafter"/>
</dbReference>
<reference evidence="7 8" key="1">
    <citation type="journal article" date="2020" name="Front. Microbiol.">
        <title>Single-cell genomics of novel Actinobacteria with the Wood-Ljungdahl pathway discovered in a serpentinizing system.</title>
        <authorList>
            <person name="Merino N."/>
            <person name="Kawai M."/>
            <person name="Boyd E.S."/>
            <person name="Colman D.R."/>
            <person name="McGlynn S.E."/>
            <person name="Nealson K.H."/>
            <person name="Kurokawa K."/>
            <person name="Hongoh Y."/>
        </authorList>
    </citation>
    <scope>NUCLEOTIDE SEQUENCE [LARGE SCALE GENOMIC DNA]</scope>
    <source>
        <strain evidence="7 8">S33</strain>
    </source>
</reference>
<keyword evidence="3" id="KW-0597">Phosphoprotein</keyword>
<dbReference type="AlphaFoldDB" id="A0A6V8PCR8"/>
<comment type="similarity">
    <text evidence="2">Belongs to the phosphohexose mutase family.</text>
</comment>
<dbReference type="InterPro" id="IPR050060">
    <property type="entry name" value="Phosphoglucosamine_mutase"/>
</dbReference>
<dbReference type="GO" id="GO:0005829">
    <property type="term" value="C:cytosol"/>
    <property type="evidence" value="ECO:0007669"/>
    <property type="project" value="TreeGrafter"/>
</dbReference>
<dbReference type="FunFam" id="3.40.120.10:FF:000003">
    <property type="entry name" value="Phosphoglucosamine mutase"/>
    <property type="match status" value="1"/>
</dbReference>